<comment type="caution">
    <text evidence="2">The sequence shown here is derived from an EMBL/GenBank/DDBJ whole genome shotgun (WGS) entry which is preliminary data.</text>
</comment>
<evidence type="ECO:0000313" key="2">
    <source>
        <dbReference type="EMBL" id="RDU68599.1"/>
    </source>
</evidence>
<reference evidence="2 3" key="1">
    <citation type="submission" date="2018-04" db="EMBL/GenBank/DDBJ databases">
        <title>Novel Campyloabacter and Helicobacter Species and Strains.</title>
        <authorList>
            <person name="Mannion A.J."/>
            <person name="Shen Z."/>
            <person name="Fox J.G."/>
        </authorList>
    </citation>
    <scope>NUCLEOTIDE SEQUENCE [LARGE SCALE GENOMIC DNA]</scope>
    <source>
        <strain evidence="2 3">MIT 12-6600</strain>
    </source>
</reference>
<dbReference type="EMBL" id="NXLT01000001">
    <property type="protein sequence ID" value="RDU68599.1"/>
    <property type="molecule type" value="Genomic_DNA"/>
</dbReference>
<name>A0A3D8ITI5_9HELI</name>
<sequence length="102" mass="11506">MFGGVVVLPQFLESKLGFLHTWEIHGVGIRFGEWAEVINKNATVFPSLLAALIVCVAVRNGIQRLHSFIPKCYTLILVIVLFYTSLFTLSAHASIEFLYFNF</sequence>
<evidence type="ECO:0000313" key="3">
    <source>
        <dbReference type="Proteomes" id="UP000256514"/>
    </source>
</evidence>
<protein>
    <recommendedName>
        <fullName evidence="4">MBOAT family protein</fullName>
    </recommendedName>
</protein>
<accession>A0A3D8ITI5</accession>
<keyword evidence="1" id="KW-0472">Membrane</keyword>
<keyword evidence="1" id="KW-1133">Transmembrane helix</keyword>
<dbReference type="Proteomes" id="UP000256514">
    <property type="component" value="Unassembled WGS sequence"/>
</dbReference>
<gene>
    <name evidence="2" type="ORF">CQA54_02010</name>
</gene>
<keyword evidence="1" id="KW-0812">Transmembrane</keyword>
<dbReference type="AlphaFoldDB" id="A0A3D8ITI5"/>
<feature type="transmembrane region" description="Helical" evidence="1">
    <location>
        <begin position="74"/>
        <end position="95"/>
    </location>
</feature>
<keyword evidence="3" id="KW-1185">Reference proteome</keyword>
<organism evidence="2 3">
    <name type="scientific">Helicobacter equorum</name>
    <dbReference type="NCBI Taxonomy" id="361872"/>
    <lineage>
        <taxon>Bacteria</taxon>
        <taxon>Pseudomonadati</taxon>
        <taxon>Campylobacterota</taxon>
        <taxon>Epsilonproteobacteria</taxon>
        <taxon>Campylobacterales</taxon>
        <taxon>Helicobacteraceae</taxon>
        <taxon>Helicobacter</taxon>
    </lineage>
</organism>
<proteinExistence type="predicted"/>
<evidence type="ECO:0008006" key="4">
    <source>
        <dbReference type="Google" id="ProtNLM"/>
    </source>
</evidence>
<feature type="transmembrane region" description="Helical" evidence="1">
    <location>
        <begin position="44"/>
        <end position="62"/>
    </location>
</feature>
<evidence type="ECO:0000256" key="1">
    <source>
        <dbReference type="SAM" id="Phobius"/>
    </source>
</evidence>